<proteinExistence type="predicted"/>
<keyword evidence="2" id="KW-1133">Transmembrane helix</keyword>
<protein>
    <submittedName>
        <fullName evidence="3">Uncharacterized protein</fullName>
    </submittedName>
</protein>
<reference evidence="4" key="1">
    <citation type="journal article" date="2019" name="Int. J. Syst. Evol. Microbiol.">
        <title>The Global Catalogue of Microorganisms (GCM) 10K type strain sequencing project: providing services to taxonomists for standard genome sequencing and annotation.</title>
        <authorList>
            <consortium name="The Broad Institute Genomics Platform"/>
            <consortium name="The Broad Institute Genome Sequencing Center for Infectious Disease"/>
            <person name="Wu L."/>
            <person name="Ma J."/>
        </authorList>
    </citation>
    <scope>NUCLEOTIDE SEQUENCE [LARGE SCALE GENOMIC DNA]</scope>
    <source>
        <strain evidence="4">JCM 13581</strain>
    </source>
</reference>
<keyword evidence="2" id="KW-0472">Membrane</keyword>
<feature type="transmembrane region" description="Helical" evidence="2">
    <location>
        <begin position="73"/>
        <end position="99"/>
    </location>
</feature>
<dbReference type="SUPFAM" id="SSF81995">
    <property type="entry name" value="beta-sandwich domain of Sec23/24"/>
    <property type="match status" value="1"/>
</dbReference>
<keyword evidence="4" id="KW-1185">Reference proteome</keyword>
<dbReference type="RefSeq" id="WP_344262842.1">
    <property type="nucleotide sequence ID" value="NZ_BAAAMJ010000031.1"/>
</dbReference>
<accession>A0ABP5AVM3</accession>
<evidence type="ECO:0000256" key="2">
    <source>
        <dbReference type="SAM" id="Phobius"/>
    </source>
</evidence>
<keyword evidence="2" id="KW-0812">Transmembrane</keyword>
<feature type="transmembrane region" description="Helical" evidence="2">
    <location>
        <begin position="135"/>
        <end position="158"/>
    </location>
</feature>
<evidence type="ECO:0000313" key="3">
    <source>
        <dbReference type="EMBL" id="GAA1920800.1"/>
    </source>
</evidence>
<gene>
    <name evidence="3" type="ORF">GCM10009716_31810</name>
</gene>
<feature type="region of interest" description="Disordered" evidence="1">
    <location>
        <begin position="1"/>
        <end position="65"/>
    </location>
</feature>
<evidence type="ECO:0000313" key="4">
    <source>
        <dbReference type="Proteomes" id="UP001501303"/>
    </source>
</evidence>
<dbReference type="Proteomes" id="UP001501303">
    <property type="component" value="Unassembled WGS sequence"/>
</dbReference>
<name>A0ABP5AVM3_9ACTN</name>
<organism evidence="3 4">
    <name type="scientific">Streptomyces sodiiphilus</name>
    <dbReference type="NCBI Taxonomy" id="226217"/>
    <lineage>
        <taxon>Bacteria</taxon>
        <taxon>Bacillati</taxon>
        <taxon>Actinomycetota</taxon>
        <taxon>Actinomycetes</taxon>
        <taxon>Kitasatosporales</taxon>
        <taxon>Streptomycetaceae</taxon>
        <taxon>Streptomyces</taxon>
    </lineage>
</organism>
<feature type="transmembrane region" description="Helical" evidence="2">
    <location>
        <begin position="111"/>
        <end position="128"/>
    </location>
</feature>
<evidence type="ECO:0000256" key="1">
    <source>
        <dbReference type="SAM" id="MobiDB-lite"/>
    </source>
</evidence>
<dbReference type="EMBL" id="BAAAMJ010000031">
    <property type="protein sequence ID" value="GAA1920800.1"/>
    <property type="molecule type" value="Genomic_DNA"/>
</dbReference>
<feature type="transmembrane region" description="Helical" evidence="2">
    <location>
        <begin position="191"/>
        <end position="211"/>
    </location>
</feature>
<comment type="caution">
    <text evidence="3">The sequence shown here is derived from an EMBL/GenBank/DDBJ whole genome shotgun (WGS) entry which is preliminary data.</text>
</comment>
<feature type="compositionally biased region" description="Pro residues" evidence="1">
    <location>
        <begin position="30"/>
        <end position="52"/>
    </location>
</feature>
<sequence length="221" mass="23749">MSQPWQPQPNEGFGPPPPQQPQGGRGQVPPTVPQPQPGYGYPPPVPGAPPHQPYGAAQPPYGEPPKPPRPNKVWLALGLTVVATVVAAFLYAVLFHALYDAATYEVRQLSFHAPVAGVLIGLGPAFFARRNWGVYILAAVLSLAAVCFGELYGMAMILSEHFTLGGVPAHEIFLEGFEDLLELWRETAEPATYVSLLLAPVAAVSICLVVLKRERKREAGA</sequence>